<feature type="region of interest" description="Disordered" evidence="1">
    <location>
        <begin position="1"/>
        <end position="54"/>
    </location>
</feature>
<dbReference type="Pfam" id="PF25209">
    <property type="entry name" value="Phage_capsid_4"/>
    <property type="match status" value="1"/>
</dbReference>
<sequence>MIAEDTRGAFASNPAQHSAPTGRRGAGIARAEGSPSGAPASGSASVARNGQPSARHLAQMRGAAFKAGLSAEFADLMAETGVSAAQAEAVASGLAEFQKVSAPFVQGEQLDHAALMSIAKRAAMAGLALPETDAAAITKEIARVAANEAMALMASNEPRIRPCAIGIGQEAPSRADAMADGLLARMQSGHVPTHGREFANMRLDDLARLSAGSSFLRGQRHAVMWGGAMGVDDFKTALAIASNKVLLAAYEAAESQIKKASREVSAPDFRPINTVRVSGGVELAKVLENGEFGQGQIIDAGEAFVLETYGKIFTLTRQAIVNDDLRAFEQSSRLFGQGAALTEARIFAGLLEANGGAGPAMSDGKTLFHADHGNLAETGAALSIGSLSLARTAMRRQKGLAGEAIRVDPALLIVPPELETQAERLVAEISAASADDVNPFQQKLTVLADANLTDPAAWYIAALPGRPDALQHAYLDGASGPQIFTRDGFETDASEFKVRLDFGAGFVDHRAWYKNPGA</sequence>
<comment type="caution">
    <text evidence="2">The sequence shown here is derived from an EMBL/GenBank/DDBJ whole genome shotgun (WGS) entry which is preliminary data.</text>
</comment>
<evidence type="ECO:0000313" key="3">
    <source>
        <dbReference type="Proteomes" id="UP000635853"/>
    </source>
</evidence>
<protein>
    <submittedName>
        <fullName evidence="2">Mu-like prophage major head subunit gpT family protein</fullName>
    </submittedName>
</protein>
<proteinExistence type="predicted"/>
<keyword evidence="3" id="KW-1185">Reference proteome</keyword>
<reference evidence="3" key="1">
    <citation type="submission" date="2021-01" db="EMBL/GenBank/DDBJ databases">
        <title>Draft genomes of Rhodovulum sulfidophilum.</title>
        <authorList>
            <person name="Guzman M.S."/>
        </authorList>
    </citation>
    <scope>NUCLEOTIDE SEQUENCE [LARGE SCALE GENOMIC DNA]</scope>
    <source>
        <strain evidence="3">AB19</strain>
    </source>
</reference>
<dbReference type="Proteomes" id="UP000635853">
    <property type="component" value="Unassembled WGS sequence"/>
</dbReference>
<name>A0ABS1RN33_9RHOB</name>
<evidence type="ECO:0000313" key="2">
    <source>
        <dbReference type="EMBL" id="MBL3580302.1"/>
    </source>
</evidence>
<feature type="compositionally biased region" description="Low complexity" evidence="1">
    <location>
        <begin position="22"/>
        <end position="45"/>
    </location>
</feature>
<dbReference type="RefSeq" id="WP_143540594.1">
    <property type="nucleotide sequence ID" value="NZ_JAESIL010000130.1"/>
</dbReference>
<evidence type="ECO:0000256" key="1">
    <source>
        <dbReference type="SAM" id="MobiDB-lite"/>
    </source>
</evidence>
<accession>A0ABS1RN33</accession>
<organism evidence="2 3">
    <name type="scientific">Rhodovulum visakhapatnamense</name>
    <dbReference type="NCBI Taxonomy" id="364297"/>
    <lineage>
        <taxon>Bacteria</taxon>
        <taxon>Pseudomonadati</taxon>
        <taxon>Pseudomonadota</taxon>
        <taxon>Alphaproteobacteria</taxon>
        <taxon>Rhodobacterales</taxon>
        <taxon>Paracoccaceae</taxon>
        <taxon>Rhodovulum</taxon>
    </lineage>
</organism>
<gene>
    <name evidence="2" type="ORF">JMJ92_19430</name>
</gene>
<dbReference type="EMBL" id="JAESIL010000130">
    <property type="protein sequence ID" value="MBL3580302.1"/>
    <property type="molecule type" value="Genomic_DNA"/>
</dbReference>